<protein>
    <recommendedName>
        <fullName evidence="2 9">Glutamate--cysteine ligase</fullName>
        <ecNumber evidence="2 9">6.3.2.2</ecNumber>
    </recommendedName>
</protein>
<comment type="pathway">
    <text evidence="1 9">Sulfur metabolism; glutathione biosynthesis; glutathione from L-cysteine and L-glutamate: step 1/2.</text>
</comment>
<evidence type="ECO:0000313" key="14">
    <source>
        <dbReference type="Proteomes" id="UP000239237"/>
    </source>
</evidence>
<dbReference type="Gene3D" id="3.30.590.20">
    <property type="match status" value="1"/>
</dbReference>
<dbReference type="GO" id="GO:0005524">
    <property type="term" value="F:ATP binding"/>
    <property type="evidence" value="ECO:0007669"/>
    <property type="project" value="UniProtKB-KW"/>
</dbReference>
<organism evidence="12 13">
    <name type="scientific">Leuconostoc suionicum</name>
    <dbReference type="NCBI Taxonomy" id="1511761"/>
    <lineage>
        <taxon>Bacteria</taxon>
        <taxon>Bacillati</taxon>
        <taxon>Bacillota</taxon>
        <taxon>Bacilli</taxon>
        <taxon>Lactobacillales</taxon>
        <taxon>Lactobacillaceae</taxon>
        <taxon>Leuconostoc</taxon>
    </lineage>
</organism>
<dbReference type="InterPro" id="IPR007370">
    <property type="entry name" value="Glu_cys_ligase"/>
</dbReference>
<dbReference type="InterPro" id="IPR006334">
    <property type="entry name" value="Glut_cys_ligase"/>
</dbReference>
<gene>
    <name evidence="12" type="primary">gshAB_2</name>
    <name evidence="11" type="ORF">LES8486_01484</name>
    <name evidence="12" type="ORF">LES9216_01631</name>
</gene>
<proteinExistence type="inferred from homology"/>
<comment type="catalytic activity">
    <reaction evidence="7 9">
        <text>L-cysteine + L-glutamate + ATP = gamma-L-glutamyl-L-cysteine + ADP + phosphate + H(+)</text>
        <dbReference type="Rhea" id="RHEA:13285"/>
        <dbReference type="ChEBI" id="CHEBI:15378"/>
        <dbReference type="ChEBI" id="CHEBI:29985"/>
        <dbReference type="ChEBI" id="CHEBI:30616"/>
        <dbReference type="ChEBI" id="CHEBI:35235"/>
        <dbReference type="ChEBI" id="CHEBI:43474"/>
        <dbReference type="ChEBI" id="CHEBI:58173"/>
        <dbReference type="ChEBI" id="CHEBI:456216"/>
        <dbReference type="EC" id="6.3.2.2"/>
    </reaction>
</comment>
<sequence>MVNNMELDKIGQLILSKDLETALMDVKMGIEVEMHRVFKNGKLSNHGFPEELGEQEKNRRIKNDFFNMQSEIITPTAANAAEAIRDLTALNYSLRSALKEDEVLWPLSLPPILPENLNTLEISHVSPEKEKYYHEWLSKHDIRRALPTGVHVNLSFDSALINSLYAYVRNDYTDKSAIRNALFEKVTHGFIKYSWLLTYLFGATPISEQNFYVGSVPDYPVRSLRGSREYGLFSDFRGNYSSIHDYEKAILVAIDSEEIQSESEFHGPIRLKSLKGLKGMAQNGVDYMELRMLDLDPTSSIGIRSSTVRFIRLLVMYFVMNEDDWQESDQLKAEKMNEKVALEPAQSMTGYQNEAINMMNNLQNFVKSIGLSVNMQRTLNELNQRVINPSITLSAQLCNEIEDNSLIKYAISRAEMYQNGALQDQRRVYKKSLDGQDVTDDELQEILFDQDWQHIEYPKNIR</sequence>
<dbReference type="UniPathway" id="UPA00142">
    <property type="reaction ID" value="UER00209"/>
</dbReference>
<keyword evidence="5" id="KW-0547">Nucleotide-binding</keyword>
<feature type="domain" description="Glutamate--cysteine ligase" evidence="10">
    <location>
        <begin position="16"/>
        <end position="214"/>
    </location>
</feature>
<name>A0A2N9KF58_9LACO</name>
<keyword evidence="6" id="KW-0067">ATP-binding</keyword>
<dbReference type="GO" id="GO:0046872">
    <property type="term" value="F:metal ion binding"/>
    <property type="evidence" value="ECO:0007669"/>
    <property type="project" value="TreeGrafter"/>
</dbReference>
<comment type="similarity">
    <text evidence="8">Belongs to the glutamate--cysteine ligase type 1 family.</text>
</comment>
<keyword evidence="4 8" id="KW-0317">Glutathione biosynthesis</keyword>
<dbReference type="PANTHER" id="PTHR38761:SF1">
    <property type="entry name" value="GLUTAMATE--CYSTEINE LIGASE"/>
    <property type="match status" value="1"/>
</dbReference>
<dbReference type="InterPro" id="IPR014746">
    <property type="entry name" value="Gln_synth/guanido_kin_cat_dom"/>
</dbReference>
<evidence type="ECO:0000256" key="1">
    <source>
        <dbReference type="ARBA" id="ARBA00005006"/>
    </source>
</evidence>
<evidence type="ECO:0000256" key="7">
    <source>
        <dbReference type="ARBA" id="ARBA00048819"/>
    </source>
</evidence>
<evidence type="ECO:0000313" key="12">
    <source>
        <dbReference type="EMBL" id="SPE09472.1"/>
    </source>
</evidence>
<dbReference type="EMBL" id="OKQR01000002">
    <property type="protein sequence ID" value="SPD93816.1"/>
    <property type="molecule type" value="Genomic_DNA"/>
</dbReference>
<evidence type="ECO:0000259" key="10">
    <source>
        <dbReference type="Pfam" id="PF04262"/>
    </source>
</evidence>
<dbReference type="GO" id="GO:0005829">
    <property type="term" value="C:cytosol"/>
    <property type="evidence" value="ECO:0007669"/>
    <property type="project" value="TreeGrafter"/>
</dbReference>
<reference evidence="11 14" key="2">
    <citation type="submission" date="2018-02" db="EMBL/GenBank/DDBJ databases">
        <authorList>
            <person name="Rodrigo-Torres L."/>
            <person name="Arahal R. D."/>
            <person name="Lucena T."/>
        </authorList>
    </citation>
    <scope>NUCLEOTIDE SEQUENCE [LARGE SCALE GENOMIC DNA]</scope>
    <source>
        <strain evidence="11 14">CECT 8486</strain>
    </source>
</reference>
<dbReference type="GO" id="GO:0004357">
    <property type="term" value="F:glutamate-cysteine ligase activity"/>
    <property type="evidence" value="ECO:0007669"/>
    <property type="project" value="UniProtKB-EC"/>
</dbReference>
<accession>A0A2N9KF58</accession>
<evidence type="ECO:0000313" key="11">
    <source>
        <dbReference type="EMBL" id="SPD93816.1"/>
    </source>
</evidence>
<dbReference type="Pfam" id="PF04262">
    <property type="entry name" value="Glu_cys_ligase"/>
    <property type="match status" value="2"/>
</dbReference>
<dbReference type="PANTHER" id="PTHR38761">
    <property type="entry name" value="GLUTAMATE--CYSTEINE LIGASE"/>
    <property type="match status" value="1"/>
</dbReference>
<evidence type="ECO:0000256" key="6">
    <source>
        <dbReference type="ARBA" id="ARBA00022840"/>
    </source>
</evidence>
<dbReference type="EC" id="6.3.2.2" evidence="2 9"/>
<evidence type="ECO:0000256" key="5">
    <source>
        <dbReference type="ARBA" id="ARBA00022741"/>
    </source>
</evidence>
<reference evidence="12 13" key="1">
    <citation type="submission" date="2018-02" db="EMBL/GenBank/DDBJ databases">
        <authorList>
            <person name="Cohen D.B."/>
            <person name="Kent A.D."/>
        </authorList>
    </citation>
    <scope>NUCLEOTIDE SEQUENCE [LARGE SCALE GENOMIC DNA]</scope>
    <source>
        <strain evidence="12 13">CECT 9216</strain>
    </source>
</reference>
<dbReference type="AlphaFoldDB" id="A0A2N9KF58"/>
<dbReference type="Proteomes" id="UP000239237">
    <property type="component" value="Unassembled WGS sequence"/>
</dbReference>
<evidence type="ECO:0000256" key="4">
    <source>
        <dbReference type="ARBA" id="ARBA00022684"/>
    </source>
</evidence>
<dbReference type="EMBL" id="OKQU01000002">
    <property type="protein sequence ID" value="SPE09472.1"/>
    <property type="molecule type" value="Genomic_DNA"/>
</dbReference>
<evidence type="ECO:0000256" key="8">
    <source>
        <dbReference type="RuleBase" id="RU003544"/>
    </source>
</evidence>
<dbReference type="GO" id="GO:0006750">
    <property type="term" value="P:glutathione biosynthetic process"/>
    <property type="evidence" value="ECO:0007669"/>
    <property type="project" value="UniProtKB-UniPathway"/>
</dbReference>
<evidence type="ECO:0000256" key="9">
    <source>
        <dbReference type="RuleBase" id="RU004391"/>
    </source>
</evidence>
<evidence type="ECO:0000313" key="13">
    <source>
        <dbReference type="Proteomes" id="UP000237923"/>
    </source>
</evidence>
<keyword evidence="14" id="KW-1185">Reference proteome</keyword>
<feature type="domain" description="Glutamate--cysteine ligase" evidence="10">
    <location>
        <begin position="239"/>
        <end position="338"/>
    </location>
</feature>
<dbReference type="SUPFAM" id="SSF55931">
    <property type="entry name" value="Glutamine synthetase/guanido kinase"/>
    <property type="match status" value="1"/>
</dbReference>
<evidence type="ECO:0000256" key="3">
    <source>
        <dbReference type="ARBA" id="ARBA00022598"/>
    </source>
</evidence>
<keyword evidence="3 8" id="KW-0436">Ligase</keyword>
<evidence type="ECO:0000256" key="2">
    <source>
        <dbReference type="ARBA" id="ARBA00012220"/>
    </source>
</evidence>
<dbReference type="Proteomes" id="UP000237923">
    <property type="component" value="Unassembled WGS sequence"/>
</dbReference>